<evidence type="ECO:0000256" key="2">
    <source>
        <dbReference type="RuleBase" id="RU003707"/>
    </source>
</evidence>
<accession>A0ABM8TW40</accession>
<dbReference type="EC" id="5.1.2.3" evidence="3"/>
<dbReference type="SUPFAM" id="SSF52096">
    <property type="entry name" value="ClpP/crotonase"/>
    <property type="match status" value="1"/>
</dbReference>
<dbReference type="InterPro" id="IPR018376">
    <property type="entry name" value="Enoyl-CoA_hyd/isom_CS"/>
</dbReference>
<dbReference type="PANTHER" id="PTHR11941:SF54">
    <property type="entry name" value="ENOYL-COA HYDRATASE, MITOCHONDRIAL"/>
    <property type="match status" value="1"/>
</dbReference>
<dbReference type="PANTHER" id="PTHR11941">
    <property type="entry name" value="ENOYL-COA HYDRATASE-RELATED"/>
    <property type="match status" value="1"/>
</dbReference>
<reference evidence="3 4" key="1">
    <citation type="submission" date="2021-03" db="EMBL/GenBank/DDBJ databases">
        <authorList>
            <person name="Peeters C."/>
        </authorList>
    </citation>
    <scope>NUCLEOTIDE SEQUENCE [LARGE SCALE GENOMIC DNA]</scope>
    <source>
        <strain evidence="3 4">LMG 26411</strain>
    </source>
</reference>
<dbReference type="EMBL" id="CAJPVI010000100">
    <property type="protein sequence ID" value="CAG2160964.1"/>
    <property type="molecule type" value="Genomic_DNA"/>
</dbReference>
<dbReference type="InterPro" id="IPR001753">
    <property type="entry name" value="Enoyl-CoA_hydra/iso"/>
</dbReference>
<comment type="similarity">
    <text evidence="1 2">Belongs to the enoyl-CoA hydratase/isomerase family.</text>
</comment>
<sequence>MYPEMSCLSTSFSDGVLTVSIKNPPLNFVGASFINDLVALLDALEQRQDCNVVVFKSDDPDFFLSRADITNVADYTAAASKSGGPGDNFLGTLLRRVADTKAITIAQIEGRTRGAGSEFALACDMRFASKEHAVFGQPEAGVGLMPGSGAVQHLTRLMGRGRALEVLLSSNDYSADEAVEYGWINKALPASQLETYVIQLAKRIAKFSRQGLLTIKERVNAIALPTIDAVRSDAAIFQALARSPECQDRIGMIRKIGLDTRGDTELNFGRVLGEI</sequence>
<name>A0ABM8TW40_9BURK</name>
<dbReference type="CDD" id="cd06558">
    <property type="entry name" value="crotonase-like"/>
    <property type="match status" value="1"/>
</dbReference>
<dbReference type="Gene3D" id="3.90.226.10">
    <property type="entry name" value="2-enoyl-CoA Hydratase, Chain A, domain 1"/>
    <property type="match status" value="1"/>
</dbReference>
<keyword evidence="4" id="KW-1185">Reference proteome</keyword>
<dbReference type="Proteomes" id="UP000672657">
    <property type="component" value="Unassembled WGS sequence"/>
</dbReference>
<evidence type="ECO:0000256" key="1">
    <source>
        <dbReference type="ARBA" id="ARBA00005254"/>
    </source>
</evidence>
<evidence type="ECO:0000313" key="3">
    <source>
        <dbReference type="EMBL" id="CAG2160964.1"/>
    </source>
</evidence>
<protein>
    <submittedName>
        <fullName evidence="3">Fatty acid oxidation complex subunit alpha</fullName>
        <ecNumber evidence="3">5.1.2.3</ecNumber>
    </submittedName>
</protein>
<gene>
    <name evidence="3" type="primary">fadJ_6</name>
    <name evidence="3" type="ORF">LMG26411_07893</name>
</gene>
<dbReference type="Pfam" id="PF00378">
    <property type="entry name" value="ECH_1"/>
    <property type="match status" value="1"/>
</dbReference>
<comment type="caution">
    <text evidence="3">The sequence shown here is derived from an EMBL/GenBank/DDBJ whole genome shotgun (WGS) entry which is preliminary data.</text>
</comment>
<evidence type="ECO:0000313" key="4">
    <source>
        <dbReference type="Proteomes" id="UP000672657"/>
    </source>
</evidence>
<proteinExistence type="inferred from homology"/>
<dbReference type="GO" id="GO:0008692">
    <property type="term" value="F:3-hydroxybutyryl-CoA epimerase activity"/>
    <property type="evidence" value="ECO:0007669"/>
    <property type="project" value="UniProtKB-EC"/>
</dbReference>
<keyword evidence="3" id="KW-0413">Isomerase</keyword>
<organism evidence="3 4">
    <name type="scientific">Cupriavidus numazuensis</name>
    <dbReference type="NCBI Taxonomy" id="221992"/>
    <lineage>
        <taxon>Bacteria</taxon>
        <taxon>Pseudomonadati</taxon>
        <taxon>Pseudomonadota</taxon>
        <taxon>Betaproteobacteria</taxon>
        <taxon>Burkholderiales</taxon>
        <taxon>Burkholderiaceae</taxon>
        <taxon>Cupriavidus</taxon>
    </lineage>
</organism>
<dbReference type="InterPro" id="IPR029045">
    <property type="entry name" value="ClpP/crotonase-like_dom_sf"/>
</dbReference>
<dbReference type="PROSITE" id="PS00166">
    <property type="entry name" value="ENOYL_COA_HYDRATASE"/>
    <property type="match status" value="1"/>
</dbReference>